<dbReference type="PANTHER" id="PTHR43280:SF10">
    <property type="entry name" value="REGULATORY PROTEIN POCR"/>
    <property type="match status" value="1"/>
</dbReference>
<dbReference type="Pfam" id="PF12833">
    <property type="entry name" value="HTH_18"/>
    <property type="match status" value="1"/>
</dbReference>
<accession>A0A645JD96</accession>
<protein>
    <submittedName>
        <fullName evidence="6">HTH-type transcriptional activator RhaR</fullName>
    </submittedName>
</protein>
<evidence type="ECO:0000256" key="1">
    <source>
        <dbReference type="ARBA" id="ARBA00023015"/>
    </source>
</evidence>
<dbReference type="PROSITE" id="PS00041">
    <property type="entry name" value="HTH_ARAC_FAMILY_1"/>
    <property type="match status" value="1"/>
</dbReference>
<dbReference type="EMBL" id="VSSQ01138497">
    <property type="protein sequence ID" value="MPN61631.1"/>
    <property type="molecule type" value="Genomic_DNA"/>
</dbReference>
<dbReference type="InterPro" id="IPR018060">
    <property type="entry name" value="HTH_AraC"/>
</dbReference>
<dbReference type="Gene3D" id="1.10.10.60">
    <property type="entry name" value="Homeodomain-like"/>
    <property type="match status" value="2"/>
</dbReference>
<evidence type="ECO:0000256" key="3">
    <source>
        <dbReference type="ARBA" id="ARBA00023163"/>
    </source>
</evidence>
<name>A0A645JD96_9ZZZZ</name>
<dbReference type="InterPro" id="IPR020449">
    <property type="entry name" value="Tscrpt_reg_AraC-type_HTH"/>
</dbReference>
<comment type="caution">
    <text evidence="6">The sequence shown here is derived from an EMBL/GenBank/DDBJ whole genome shotgun (WGS) entry which is preliminary data.</text>
</comment>
<dbReference type="PROSITE" id="PS50222">
    <property type="entry name" value="EF_HAND_2"/>
    <property type="match status" value="1"/>
</dbReference>
<dbReference type="InterPro" id="IPR002048">
    <property type="entry name" value="EF_hand_dom"/>
</dbReference>
<evidence type="ECO:0000256" key="2">
    <source>
        <dbReference type="ARBA" id="ARBA00023125"/>
    </source>
</evidence>
<evidence type="ECO:0000259" key="5">
    <source>
        <dbReference type="PROSITE" id="PS50222"/>
    </source>
</evidence>
<keyword evidence="3" id="KW-0804">Transcription</keyword>
<sequence>MMTSELGRIARVIKEVIAQTQFSKSKRYAQTICQYIDANMTSKISINELSNLLGLTGIHTSRVFKKEMNEDLSKYIARRKMEAAAVLLETSDYRIKEVAQKVGYEDQLYFDKVFKKNYGVTPKVYRKSNQKVN</sequence>
<dbReference type="PROSITE" id="PS01124">
    <property type="entry name" value="HTH_ARAC_FAMILY_2"/>
    <property type="match status" value="1"/>
</dbReference>
<proteinExistence type="predicted"/>
<evidence type="ECO:0000259" key="4">
    <source>
        <dbReference type="PROSITE" id="PS01124"/>
    </source>
</evidence>
<dbReference type="InterPro" id="IPR009057">
    <property type="entry name" value="Homeodomain-like_sf"/>
</dbReference>
<organism evidence="6">
    <name type="scientific">bioreactor metagenome</name>
    <dbReference type="NCBI Taxonomy" id="1076179"/>
    <lineage>
        <taxon>unclassified sequences</taxon>
        <taxon>metagenomes</taxon>
        <taxon>ecological metagenomes</taxon>
    </lineage>
</organism>
<keyword evidence="1" id="KW-0805">Transcription regulation</keyword>
<keyword evidence="2" id="KW-0238">DNA-binding</keyword>
<dbReference type="GO" id="GO:0003700">
    <property type="term" value="F:DNA-binding transcription factor activity"/>
    <property type="evidence" value="ECO:0007669"/>
    <property type="project" value="InterPro"/>
</dbReference>
<dbReference type="PRINTS" id="PR00032">
    <property type="entry name" value="HTHARAC"/>
</dbReference>
<reference evidence="6" key="1">
    <citation type="submission" date="2019-08" db="EMBL/GenBank/DDBJ databases">
        <authorList>
            <person name="Kucharzyk K."/>
            <person name="Murdoch R.W."/>
            <person name="Higgins S."/>
            <person name="Loffler F."/>
        </authorList>
    </citation>
    <scope>NUCLEOTIDE SEQUENCE</scope>
</reference>
<dbReference type="GO" id="GO:0005509">
    <property type="term" value="F:calcium ion binding"/>
    <property type="evidence" value="ECO:0007669"/>
    <property type="project" value="InterPro"/>
</dbReference>
<dbReference type="InterPro" id="IPR018062">
    <property type="entry name" value="HTH_AraC-typ_CS"/>
</dbReference>
<feature type="domain" description="HTH araC/xylS-type" evidence="4">
    <location>
        <begin position="30"/>
        <end position="128"/>
    </location>
</feature>
<feature type="domain" description="EF-hand" evidence="5">
    <location>
        <begin position="24"/>
        <end position="59"/>
    </location>
</feature>
<dbReference type="SMART" id="SM00342">
    <property type="entry name" value="HTH_ARAC"/>
    <property type="match status" value="1"/>
</dbReference>
<dbReference type="SUPFAM" id="SSF46689">
    <property type="entry name" value="Homeodomain-like"/>
    <property type="match status" value="2"/>
</dbReference>
<dbReference type="AlphaFoldDB" id="A0A645JD96"/>
<dbReference type="GO" id="GO:0043565">
    <property type="term" value="F:sequence-specific DNA binding"/>
    <property type="evidence" value="ECO:0007669"/>
    <property type="project" value="InterPro"/>
</dbReference>
<dbReference type="PANTHER" id="PTHR43280">
    <property type="entry name" value="ARAC-FAMILY TRANSCRIPTIONAL REGULATOR"/>
    <property type="match status" value="1"/>
</dbReference>
<gene>
    <name evidence="6" type="primary">rhaR_187</name>
    <name evidence="6" type="ORF">SDC9_209369</name>
</gene>
<evidence type="ECO:0000313" key="6">
    <source>
        <dbReference type="EMBL" id="MPN61631.1"/>
    </source>
</evidence>